<feature type="domain" description="Type II secretion system protein GspF" evidence="10">
    <location>
        <begin position="56"/>
        <end position="179"/>
    </location>
</feature>
<evidence type="ECO:0000256" key="8">
    <source>
        <dbReference type="SAM" id="MobiDB-lite"/>
    </source>
</evidence>
<comment type="caution">
    <text evidence="11">The sequence shown here is derived from an EMBL/GenBank/DDBJ whole genome shotgun (WGS) entry which is preliminary data.</text>
</comment>
<evidence type="ECO:0000256" key="9">
    <source>
        <dbReference type="SAM" id="Phobius"/>
    </source>
</evidence>
<feature type="domain" description="Type II secretion system protein GspF" evidence="10">
    <location>
        <begin position="260"/>
        <end position="382"/>
    </location>
</feature>
<dbReference type="EMBL" id="MHKM01000006">
    <property type="protein sequence ID" value="OGY91996.1"/>
    <property type="molecule type" value="Genomic_DNA"/>
</dbReference>
<evidence type="ECO:0000256" key="3">
    <source>
        <dbReference type="ARBA" id="ARBA00022475"/>
    </source>
</evidence>
<evidence type="ECO:0000256" key="7">
    <source>
        <dbReference type="ARBA" id="ARBA00023136"/>
    </source>
</evidence>
<dbReference type="InterPro" id="IPR003004">
    <property type="entry name" value="GspF/PilC"/>
</dbReference>
<sequence length="390" mass="43217">MAQTAVKPLRQQFGIPSSQPTAHDQQRLAKKPKMLKRHSKKVFMVRRISRNDRIFFIDNLATMLNAGLTLSLALRTLIGEAKHKAMRLAIEDIERTVDNGNQFSEGLLDHPEIFSPLFIAVVRVGETGGKLGEVLTRLTEIAKKERALRSKVINALIYPAIVSIAMVGIVVVLMLYVFPQLISIFKEVNVALPLQTRILIGTVGFLQEYGIFVGFAAIALFFLFLASRKIRSVHRFYHAVLLRLPFIGGVVRELSLTRLLSNLQMMMTSGVPIVQAFTIGSETAGNLVYEDTLLAVAKKLELGNALHTAFAEYPSLFPSLTVTMAKVGEETGTLDEIMGKLQSFYEQRVENIFANLSTIIEPAMLIVIGIMVGFIAVSVILPIYDLAQAF</sequence>
<comment type="similarity">
    <text evidence="2">Belongs to the GSP F family.</text>
</comment>
<evidence type="ECO:0000313" key="12">
    <source>
        <dbReference type="Proteomes" id="UP000178248"/>
    </source>
</evidence>
<dbReference type="AlphaFoldDB" id="A0A1G2BSX3"/>
<evidence type="ECO:0000256" key="2">
    <source>
        <dbReference type="ARBA" id="ARBA00005745"/>
    </source>
</evidence>
<evidence type="ECO:0000256" key="1">
    <source>
        <dbReference type="ARBA" id="ARBA00004429"/>
    </source>
</evidence>
<dbReference type="STRING" id="1798551.A3B30_01000"/>
<evidence type="ECO:0000313" key="11">
    <source>
        <dbReference type="EMBL" id="OGY91996.1"/>
    </source>
</evidence>
<comment type="subcellular location">
    <subcellularLocation>
        <location evidence="1">Cell inner membrane</location>
        <topology evidence="1">Multi-pass membrane protein</topology>
    </subcellularLocation>
</comment>
<proteinExistence type="inferred from homology"/>
<name>A0A1G2BSX3_9BACT</name>
<dbReference type="Gene3D" id="1.20.81.30">
    <property type="entry name" value="Type II secretion system (T2SS), domain F"/>
    <property type="match status" value="2"/>
</dbReference>
<keyword evidence="6 9" id="KW-1133">Transmembrane helix</keyword>
<accession>A0A1G2BSX3</accession>
<keyword evidence="4" id="KW-0997">Cell inner membrane</keyword>
<evidence type="ECO:0000256" key="5">
    <source>
        <dbReference type="ARBA" id="ARBA00022692"/>
    </source>
</evidence>
<organism evidence="11 12">
    <name type="scientific">Candidatus Komeilibacteria bacterium RIFCSPLOWO2_01_FULL_52_15</name>
    <dbReference type="NCBI Taxonomy" id="1798551"/>
    <lineage>
        <taxon>Bacteria</taxon>
        <taxon>Candidatus Komeiliibacteriota</taxon>
    </lineage>
</organism>
<dbReference type="PANTHER" id="PTHR30012">
    <property type="entry name" value="GENERAL SECRETION PATHWAY PROTEIN"/>
    <property type="match status" value="1"/>
</dbReference>
<keyword evidence="3" id="KW-1003">Cell membrane</keyword>
<evidence type="ECO:0000259" key="10">
    <source>
        <dbReference type="Pfam" id="PF00482"/>
    </source>
</evidence>
<dbReference type="PRINTS" id="PR00812">
    <property type="entry name" value="BCTERIALGSPF"/>
</dbReference>
<feature type="region of interest" description="Disordered" evidence="8">
    <location>
        <begin position="1"/>
        <end position="27"/>
    </location>
</feature>
<dbReference type="FunFam" id="1.20.81.30:FF:000001">
    <property type="entry name" value="Type II secretion system protein F"/>
    <property type="match status" value="2"/>
</dbReference>
<dbReference type="InterPro" id="IPR018076">
    <property type="entry name" value="T2SS_GspF_dom"/>
</dbReference>
<dbReference type="PANTHER" id="PTHR30012:SF0">
    <property type="entry name" value="TYPE II SECRETION SYSTEM PROTEIN F-RELATED"/>
    <property type="match status" value="1"/>
</dbReference>
<evidence type="ECO:0000256" key="4">
    <source>
        <dbReference type="ARBA" id="ARBA00022519"/>
    </source>
</evidence>
<keyword evidence="7 9" id="KW-0472">Membrane</keyword>
<gene>
    <name evidence="11" type="ORF">A3B30_01000</name>
</gene>
<dbReference type="Pfam" id="PF00482">
    <property type="entry name" value="T2SSF"/>
    <property type="match status" value="2"/>
</dbReference>
<dbReference type="Proteomes" id="UP000178248">
    <property type="component" value="Unassembled WGS sequence"/>
</dbReference>
<feature type="transmembrane region" description="Helical" evidence="9">
    <location>
        <begin position="363"/>
        <end position="384"/>
    </location>
</feature>
<dbReference type="InterPro" id="IPR042094">
    <property type="entry name" value="T2SS_GspF_sf"/>
</dbReference>
<dbReference type="GO" id="GO:0005886">
    <property type="term" value="C:plasma membrane"/>
    <property type="evidence" value="ECO:0007669"/>
    <property type="project" value="UniProtKB-SubCell"/>
</dbReference>
<feature type="compositionally biased region" description="Polar residues" evidence="8">
    <location>
        <begin position="14"/>
        <end position="23"/>
    </location>
</feature>
<reference evidence="11 12" key="1">
    <citation type="journal article" date="2016" name="Nat. Commun.">
        <title>Thousands of microbial genomes shed light on interconnected biogeochemical processes in an aquifer system.</title>
        <authorList>
            <person name="Anantharaman K."/>
            <person name="Brown C.T."/>
            <person name="Hug L.A."/>
            <person name="Sharon I."/>
            <person name="Castelle C.J."/>
            <person name="Probst A.J."/>
            <person name="Thomas B.C."/>
            <person name="Singh A."/>
            <person name="Wilkins M.J."/>
            <person name="Karaoz U."/>
            <person name="Brodie E.L."/>
            <person name="Williams K.H."/>
            <person name="Hubbard S.S."/>
            <person name="Banfield J.F."/>
        </authorList>
    </citation>
    <scope>NUCLEOTIDE SEQUENCE [LARGE SCALE GENOMIC DNA]</scope>
</reference>
<evidence type="ECO:0000256" key="6">
    <source>
        <dbReference type="ARBA" id="ARBA00022989"/>
    </source>
</evidence>
<feature type="transmembrane region" description="Helical" evidence="9">
    <location>
        <begin position="198"/>
        <end position="225"/>
    </location>
</feature>
<keyword evidence="5 9" id="KW-0812">Transmembrane</keyword>
<feature type="transmembrane region" description="Helical" evidence="9">
    <location>
        <begin position="152"/>
        <end position="178"/>
    </location>
</feature>
<protein>
    <recommendedName>
        <fullName evidence="10">Type II secretion system protein GspF domain-containing protein</fullName>
    </recommendedName>
</protein>